<keyword evidence="7" id="KW-1185">Reference proteome</keyword>
<dbReference type="InterPro" id="IPR050122">
    <property type="entry name" value="RTK"/>
</dbReference>
<reference evidence="6" key="3">
    <citation type="submission" date="2025-09" db="UniProtKB">
        <authorList>
            <consortium name="Ensembl"/>
        </authorList>
    </citation>
    <scope>IDENTIFICATION</scope>
</reference>
<dbReference type="STRING" id="7719.ENSCINP00000033286"/>
<dbReference type="GeneTree" id="ENSGT00940000167157"/>
<protein>
    <recommendedName>
        <fullName evidence="5">Protein kinase domain-containing protein</fullName>
    </recommendedName>
</protein>
<sequence length="202" mass="22348">MMFKIGMGILGGLLIVIVIGFIVAYYRCRSVTRKRMNPPAPRVEMDCLTATTRASTFGSTSQGGGIHSRSATLMSSYSLRSGNSRAPSTYSGQIFPESLSIPWENILFEDIPLGVGNFGQVVKAVVQKDDKLIQTAVKMLKDGCTLEDKRDFLAEVDTMMRIGNHRHVVALVGACEHDHVMYLCTEFAPLGSLLQFLRRSRR</sequence>
<evidence type="ECO:0000256" key="3">
    <source>
        <dbReference type="PROSITE-ProRule" id="PRU10141"/>
    </source>
</evidence>
<feature type="transmembrane region" description="Helical" evidence="4">
    <location>
        <begin position="6"/>
        <end position="26"/>
    </location>
</feature>
<name>H2XUF2_CIOIN</name>
<dbReference type="HOGENOM" id="CLU_1357341_0_0_1"/>
<dbReference type="GO" id="GO:0016020">
    <property type="term" value="C:membrane"/>
    <property type="evidence" value="ECO:0007669"/>
    <property type="project" value="UniProtKB-SubCell"/>
</dbReference>
<comment type="subcellular location">
    <subcellularLocation>
        <location evidence="1">Membrane</location>
        <topology evidence="1">Single-pass type I membrane protein</topology>
    </subcellularLocation>
</comment>
<dbReference type="InterPro" id="IPR017441">
    <property type="entry name" value="Protein_kinase_ATP_BS"/>
</dbReference>
<dbReference type="AlphaFoldDB" id="H2XUF2"/>
<keyword evidence="4" id="KW-0812">Transmembrane</keyword>
<dbReference type="PROSITE" id="PS50011">
    <property type="entry name" value="PROTEIN_KINASE_DOM"/>
    <property type="match status" value="1"/>
</dbReference>
<dbReference type="InParanoid" id="H2XUF2"/>
<keyword evidence="4" id="KW-1133">Transmembrane helix</keyword>
<keyword evidence="2 3" id="KW-0067">ATP-binding</keyword>
<evidence type="ECO:0000259" key="5">
    <source>
        <dbReference type="PROSITE" id="PS50011"/>
    </source>
</evidence>
<dbReference type="InterPro" id="IPR011009">
    <property type="entry name" value="Kinase-like_dom_sf"/>
</dbReference>
<evidence type="ECO:0000313" key="7">
    <source>
        <dbReference type="Proteomes" id="UP000008144"/>
    </source>
</evidence>
<dbReference type="InterPro" id="IPR001245">
    <property type="entry name" value="Ser-Thr/Tyr_kinase_cat_dom"/>
</dbReference>
<dbReference type="PANTHER" id="PTHR24416:SF613">
    <property type="entry name" value="RECEPTOR PROTEIN-TYROSINE KINASE"/>
    <property type="match status" value="1"/>
</dbReference>
<keyword evidence="3" id="KW-0547">Nucleotide-binding</keyword>
<dbReference type="GO" id="GO:0005524">
    <property type="term" value="F:ATP binding"/>
    <property type="evidence" value="ECO:0007669"/>
    <property type="project" value="UniProtKB-UniRule"/>
</dbReference>
<dbReference type="SUPFAM" id="SSF56112">
    <property type="entry name" value="Protein kinase-like (PK-like)"/>
    <property type="match status" value="1"/>
</dbReference>
<feature type="binding site" evidence="3">
    <location>
        <position position="138"/>
    </location>
    <ligand>
        <name>ATP</name>
        <dbReference type="ChEBI" id="CHEBI:30616"/>
    </ligand>
</feature>
<accession>H2XUF2</accession>
<dbReference type="PANTHER" id="PTHR24416">
    <property type="entry name" value="TYROSINE-PROTEIN KINASE RECEPTOR"/>
    <property type="match status" value="1"/>
</dbReference>
<evidence type="ECO:0000256" key="1">
    <source>
        <dbReference type="ARBA" id="ARBA00004479"/>
    </source>
</evidence>
<feature type="domain" description="Protein kinase" evidence="5">
    <location>
        <begin position="107"/>
        <end position="202"/>
    </location>
</feature>
<evidence type="ECO:0000256" key="2">
    <source>
        <dbReference type="ARBA" id="ARBA00022840"/>
    </source>
</evidence>
<dbReference type="GO" id="GO:0004672">
    <property type="term" value="F:protein kinase activity"/>
    <property type="evidence" value="ECO:0007669"/>
    <property type="project" value="InterPro"/>
</dbReference>
<dbReference type="Proteomes" id="UP000008144">
    <property type="component" value="Unassembled WGS sequence"/>
</dbReference>
<dbReference type="InterPro" id="IPR000719">
    <property type="entry name" value="Prot_kinase_dom"/>
</dbReference>
<dbReference type="Gene3D" id="3.30.200.20">
    <property type="entry name" value="Phosphorylase Kinase, domain 1"/>
    <property type="match status" value="1"/>
</dbReference>
<keyword evidence="4" id="KW-0472">Membrane</keyword>
<proteinExistence type="predicted"/>
<evidence type="ECO:0000313" key="6">
    <source>
        <dbReference type="Ensembl" id="ENSCINP00000033286.1"/>
    </source>
</evidence>
<reference evidence="7" key="1">
    <citation type="journal article" date="2002" name="Science">
        <title>The draft genome of Ciona intestinalis: insights into chordate and vertebrate origins.</title>
        <authorList>
            <person name="Dehal P."/>
            <person name="Satou Y."/>
            <person name="Campbell R.K."/>
            <person name="Chapman J."/>
            <person name="Degnan B."/>
            <person name="De Tomaso A."/>
            <person name="Davidson B."/>
            <person name="Di Gregorio A."/>
            <person name="Gelpke M."/>
            <person name="Goodstein D.M."/>
            <person name="Harafuji N."/>
            <person name="Hastings K.E."/>
            <person name="Ho I."/>
            <person name="Hotta K."/>
            <person name="Huang W."/>
            <person name="Kawashima T."/>
            <person name="Lemaire P."/>
            <person name="Martinez D."/>
            <person name="Meinertzhagen I.A."/>
            <person name="Necula S."/>
            <person name="Nonaka M."/>
            <person name="Putnam N."/>
            <person name="Rash S."/>
            <person name="Saiga H."/>
            <person name="Satake M."/>
            <person name="Terry A."/>
            <person name="Yamada L."/>
            <person name="Wang H.G."/>
            <person name="Awazu S."/>
            <person name="Azumi K."/>
            <person name="Boore J."/>
            <person name="Branno M."/>
            <person name="Chin-Bow S."/>
            <person name="DeSantis R."/>
            <person name="Doyle S."/>
            <person name="Francino P."/>
            <person name="Keys D.N."/>
            <person name="Haga S."/>
            <person name="Hayashi H."/>
            <person name="Hino K."/>
            <person name="Imai K.S."/>
            <person name="Inaba K."/>
            <person name="Kano S."/>
            <person name="Kobayashi K."/>
            <person name="Kobayashi M."/>
            <person name="Lee B.I."/>
            <person name="Makabe K.W."/>
            <person name="Manohar C."/>
            <person name="Matassi G."/>
            <person name="Medina M."/>
            <person name="Mochizuki Y."/>
            <person name="Mount S."/>
            <person name="Morishita T."/>
            <person name="Miura S."/>
            <person name="Nakayama A."/>
            <person name="Nishizaka S."/>
            <person name="Nomoto H."/>
            <person name="Ohta F."/>
            <person name="Oishi K."/>
            <person name="Rigoutsos I."/>
            <person name="Sano M."/>
            <person name="Sasaki A."/>
            <person name="Sasakura Y."/>
            <person name="Shoguchi E."/>
            <person name="Shin-i T."/>
            <person name="Spagnuolo A."/>
            <person name="Stainier D."/>
            <person name="Suzuki M.M."/>
            <person name="Tassy O."/>
            <person name="Takatori N."/>
            <person name="Tokuoka M."/>
            <person name="Yagi K."/>
            <person name="Yoshizaki F."/>
            <person name="Wada S."/>
            <person name="Zhang C."/>
            <person name="Hyatt P.D."/>
            <person name="Larimer F."/>
            <person name="Detter C."/>
            <person name="Doggett N."/>
            <person name="Glavina T."/>
            <person name="Hawkins T."/>
            <person name="Richardson P."/>
            <person name="Lucas S."/>
            <person name="Kohara Y."/>
            <person name="Levine M."/>
            <person name="Satoh N."/>
            <person name="Rokhsar D.S."/>
        </authorList>
    </citation>
    <scope>NUCLEOTIDE SEQUENCE [LARGE SCALE GENOMIC DNA]</scope>
</reference>
<dbReference type="Ensembl" id="ENSCINT00000034503.1">
    <property type="protein sequence ID" value="ENSCINP00000033286.1"/>
    <property type="gene ID" value="ENSCING00000019684.1"/>
</dbReference>
<dbReference type="PROSITE" id="PS00107">
    <property type="entry name" value="PROTEIN_KINASE_ATP"/>
    <property type="match status" value="1"/>
</dbReference>
<evidence type="ECO:0000256" key="4">
    <source>
        <dbReference type="SAM" id="Phobius"/>
    </source>
</evidence>
<dbReference type="Pfam" id="PF07714">
    <property type="entry name" value="PK_Tyr_Ser-Thr"/>
    <property type="match status" value="1"/>
</dbReference>
<reference evidence="6" key="2">
    <citation type="submission" date="2025-08" db="UniProtKB">
        <authorList>
            <consortium name="Ensembl"/>
        </authorList>
    </citation>
    <scope>IDENTIFICATION</scope>
</reference>
<organism evidence="6 7">
    <name type="scientific">Ciona intestinalis</name>
    <name type="common">Transparent sea squirt</name>
    <name type="synonym">Ascidia intestinalis</name>
    <dbReference type="NCBI Taxonomy" id="7719"/>
    <lineage>
        <taxon>Eukaryota</taxon>
        <taxon>Metazoa</taxon>
        <taxon>Chordata</taxon>
        <taxon>Tunicata</taxon>
        <taxon>Ascidiacea</taxon>
        <taxon>Phlebobranchia</taxon>
        <taxon>Cionidae</taxon>
        <taxon>Ciona</taxon>
    </lineage>
</organism>